<dbReference type="GeneID" id="55967920"/>
<sequence>MAQVQALSRGVRLPLLVASRRGARRPGCPGSVRCHPGSLTTWTVCYRNRDGQAEKTTGDHGGRSWCSVGCVGCRRSQQLGAVAAVRVSARRRQAAGAYTTRNVLKRLHSSSHSSSRGTWSLVRVEHHASRPGGAPGASAG</sequence>
<evidence type="ECO:0000313" key="2">
    <source>
        <dbReference type="Proteomes" id="UP000749293"/>
    </source>
</evidence>
<name>A0A9P5D3J2_9HYPO</name>
<dbReference type="Proteomes" id="UP000749293">
    <property type="component" value="Unassembled WGS sequence"/>
</dbReference>
<accession>A0A9P5D3J2</accession>
<keyword evidence="2" id="KW-1185">Reference proteome</keyword>
<gene>
    <name evidence="1" type="ORF">GMORB2_1690</name>
</gene>
<organism evidence="1 2">
    <name type="scientific">Geosmithia morbida</name>
    <dbReference type="NCBI Taxonomy" id="1094350"/>
    <lineage>
        <taxon>Eukaryota</taxon>
        <taxon>Fungi</taxon>
        <taxon>Dikarya</taxon>
        <taxon>Ascomycota</taxon>
        <taxon>Pezizomycotina</taxon>
        <taxon>Sordariomycetes</taxon>
        <taxon>Hypocreomycetidae</taxon>
        <taxon>Hypocreales</taxon>
        <taxon>Bionectriaceae</taxon>
        <taxon>Geosmithia</taxon>
    </lineage>
</organism>
<proteinExistence type="predicted"/>
<comment type="caution">
    <text evidence="1">The sequence shown here is derived from an EMBL/GenBank/DDBJ whole genome shotgun (WGS) entry which is preliminary data.</text>
</comment>
<evidence type="ECO:0000313" key="1">
    <source>
        <dbReference type="EMBL" id="KAF4121850.1"/>
    </source>
</evidence>
<dbReference type="EMBL" id="JAANYQ010000011">
    <property type="protein sequence ID" value="KAF4121850.1"/>
    <property type="molecule type" value="Genomic_DNA"/>
</dbReference>
<dbReference type="RefSeq" id="XP_035320502.1">
    <property type="nucleotide sequence ID" value="XM_035463671.1"/>
</dbReference>
<reference evidence="1" key="1">
    <citation type="submission" date="2020-03" db="EMBL/GenBank/DDBJ databases">
        <title>Site-based positive gene gene selection in Geosmithia morbida across the United States reveals a broad range of putative effectors and factors for local host and environmental adapation.</title>
        <authorList>
            <person name="Onufrak A."/>
            <person name="Murdoch R.W."/>
            <person name="Gazis R."/>
            <person name="Huff M."/>
            <person name="Staton M."/>
            <person name="Klingeman W."/>
            <person name="Hadziabdic D."/>
        </authorList>
    </citation>
    <scope>NUCLEOTIDE SEQUENCE</scope>
    <source>
        <strain evidence="1">1262</strain>
    </source>
</reference>
<protein>
    <submittedName>
        <fullName evidence="1">Uncharacterized protein</fullName>
    </submittedName>
</protein>
<dbReference type="AlphaFoldDB" id="A0A9P5D3J2"/>